<evidence type="ECO:0000256" key="9">
    <source>
        <dbReference type="ARBA" id="ARBA00022763"/>
    </source>
</evidence>
<feature type="compositionally biased region" description="Low complexity" evidence="19">
    <location>
        <begin position="759"/>
        <end position="772"/>
    </location>
</feature>
<feature type="compositionally biased region" description="Low complexity" evidence="19">
    <location>
        <begin position="605"/>
        <end position="614"/>
    </location>
</feature>
<dbReference type="GO" id="GO:0000723">
    <property type="term" value="P:telomere maintenance"/>
    <property type="evidence" value="ECO:0007669"/>
    <property type="project" value="TreeGrafter"/>
</dbReference>
<proteinExistence type="inferred from homology"/>
<evidence type="ECO:0000313" key="22">
    <source>
        <dbReference type="Proteomes" id="UP001489004"/>
    </source>
</evidence>
<dbReference type="GO" id="GO:0030870">
    <property type="term" value="C:Mre11 complex"/>
    <property type="evidence" value="ECO:0007669"/>
    <property type="project" value="UniProtKB-UniRule"/>
</dbReference>
<feature type="compositionally biased region" description="Acidic residues" evidence="19">
    <location>
        <begin position="665"/>
        <end position="690"/>
    </location>
</feature>
<comment type="similarity">
    <text evidence="4 16 18">Belongs to the MRE11/RAD32 family.</text>
</comment>
<dbReference type="GO" id="GO:0000724">
    <property type="term" value="P:double-strand break repair via homologous recombination"/>
    <property type="evidence" value="ECO:0007669"/>
    <property type="project" value="TreeGrafter"/>
</dbReference>
<keyword evidence="15 16" id="KW-0469">Meiosis</keyword>
<gene>
    <name evidence="21" type="ORF">WJX72_000558</name>
</gene>
<dbReference type="InterPro" id="IPR004843">
    <property type="entry name" value="Calcineurin-like_PHP"/>
</dbReference>
<evidence type="ECO:0000256" key="6">
    <source>
        <dbReference type="ARBA" id="ARBA00022722"/>
    </source>
</evidence>
<evidence type="ECO:0000256" key="15">
    <source>
        <dbReference type="ARBA" id="ARBA00023254"/>
    </source>
</evidence>
<dbReference type="Pfam" id="PF04152">
    <property type="entry name" value="Mre11_DNA_bind"/>
    <property type="match status" value="1"/>
</dbReference>
<keyword evidence="6 16" id="KW-0540">Nuclease</keyword>
<dbReference type="CDD" id="cd00840">
    <property type="entry name" value="MPP_Mre11_N"/>
    <property type="match status" value="1"/>
</dbReference>
<dbReference type="Gene3D" id="3.30.110.110">
    <property type="entry name" value="Mre11, capping domain"/>
    <property type="match status" value="1"/>
</dbReference>
<dbReference type="GO" id="GO:0000014">
    <property type="term" value="F:single-stranded DNA endodeoxyribonuclease activity"/>
    <property type="evidence" value="ECO:0007669"/>
    <property type="project" value="TreeGrafter"/>
</dbReference>
<evidence type="ECO:0000256" key="18">
    <source>
        <dbReference type="RuleBase" id="RU003447"/>
    </source>
</evidence>
<dbReference type="GO" id="GO:0006303">
    <property type="term" value="P:double-strand break repair via nonhomologous end joining"/>
    <property type="evidence" value="ECO:0007669"/>
    <property type="project" value="TreeGrafter"/>
</dbReference>
<dbReference type="GO" id="GO:0030145">
    <property type="term" value="F:manganese ion binding"/>
    <property type="evidence" value="ECO:0007669"/>
    <property type="project" value="UniProtKB-UniRule"/>
</dbReference>
<feature type="domain" description="Mre11 DNA-binding" evidence="20">
    <location>
        <begin position="301"/>
        <end position="456"/>
    </location>
</feature>
<comment type="caution">
    <text evidence="21">The sequence shown here is derived from an EMBL/GenBank/DDBJ whole genome shotgun (WGS) entry which is preliminary data.</text>
</comment>
<keyword evidence="22" id="KW-1185">Reference proteome</keyword>
<dbReference type="GO" id="GO:0035861">
    <property type="term" value="C:site of double-strand break"/>
    <property type="evidence" value="ECO:0007669"/>
    <property type="project" value="TreeGrafter"/>
</dbReference>
<organism evidence="21 22">
    <name type="scientific">[Myrmecia] bisecta</name>
    <dbReference type="NCBI Taxonomy" id="41462"/>
    <lineage>
        <taxon>Eukaryota</taxon>
        <taxon>Viridiplantae</taxon>
        <taxon>Chlorophyta</taxon>
        <taxon>core chlorophytes</taxon>
        <taxon>Trebouxiophyceae</taxon>
        <taxon>Trebouxiales</taxon>
        <taxon>Trebouxiaceae</taxon>
        <taxon>Myrmecia</taxon>
    </lineage>
</organism>
<accession>A0AAW1PWE4</accession>
<evidence type="ECO:0000256" key="3">
    <source>
        <dbReference type="ARBA" id="ARBA00004286"/>
    </source>
</evidence>
<dbReference type="GO" id="GO:0008296">
    <property type="term" value="F:3'-5'-DNA exonuclease activity"/>
    <property type="evidence" value="ECO:0007669"/>
    <property type="project" value="InterPro"/>
</dbReference>
<comment type="cofactor">
    <cofactor evidence="1 16">
        <name>Mn(2+)</name>
        <dbReference type="ChEBI" id="CHEBI:29035"/>
    </cofactor>
</comment>
<keyword evidence="5" id="KW-0158">Chromosome</keyword>
<dbReference type="InterPro" id="IPR038487">
    <property type="entry name" value="Mre11_capping_dom"/>
</dbReference>
<dbReference type="InterPro" id="IPR029052">
    <property type="entry name" value="Metallo-depent_PP-like"/>
</dbReference>
<keyword evidence="7" id="KW-0479">Metal-binding</keyword>
<feature type="active site" description="Proton donor" evidence="17">
    <location>
        <position position="123"/>
    </location>
</feature>
<keyword evidence="9 16" id="KW-0227">DNA damage</keyword>
<evidence type="ECO:0000256" key="1">
    <source>
        <dbReference type="ARBA" id="ARBA00001936"/>
    </source>
</evidence>
<dbReference type="FunFam" id="3.60.21.10:FF:000019">
    <property type="entry name" value="Double-strand break repair protein"/>
    <property type="match status" value="1"/>
</dbReference>
<feature type="compositionally biased region" description="Low complexity" evidence="19">
    <location>
        <begin position="566"/>
        <end position="587"/>
    </location>
</feature>
<dbReference type="InterPro" id="IPR007281">
    <property type="entry name" value="Mre11_DNA-bd"/>
</dbReference>
<reference evidence="21 22" key="1">
    <citation type="journal article" date="2024" name="Nat. Commun.">
        <title>Phylogenomics reveals the evolutionary origins of lichenization in chlorophyte algae.</title>
        <authorList>
            <person name="Puginier C."/>
            <person name="Libourel C."/>
            <person name="Otte J."/>
            <person name="Skaloud P."/>
            <person name="Haon M."/>
            <person name="Grisel S."/>
            <person name="Petersen M."/>
            <person name="Berrin J.G."/>
            <person name="Delaux P.M."/>
            <person name="Dal Grande F."/>
            <person name="Keller J."/>
        </authorList>
    </citation>
    <scope>NUCLEOTIDE SEQUENCE [LARGE SCALE GENOMIC DNA]</scope>
    <source>
        <strain evidence="21 22">SAG 2043</strain>
    </source>
</reference>
<evidence type="ECO:0000256" key="2">
    <source>
        <dbReference type="ARBA" id="ARBA00004123"/>
    </source>
</evidence>
<dbReference type="GO" id="GO:0042138">
    <property type="term" value="P:meiotic DNA double-strand break formation"/>
    <property type="evidence" value="ECO:0007669"/>
    <property type="project" value="TreeGrafter"/>
</dbReference>
<dbReference type="PANTHER" id="PTHR10139">
    <property type="entry name" value="DOUBLE-STRAND BREAK REPAIR PROTEIN MRE11"/>
    <property type="match status" value="1"/>
</dbReference>
<dbReference type="GO" id="GO:0007095">
    <property type="term" value="P:mitotic G2 DNA damage checkpoint signaling"/>
    <property type="evidence" value="ECO:0007669"/>
    <property type="project" value="TreeGrafter"/>
</dbReference>
<feature type="compositionally biased region" description="Acidic residues" evidence="19">
    <location>
        <begin position="554"/>
        <end position="565"/>
    </location>
</feature>
<evidence type="ECO:0000256" key="11">
    <source>
        <dbReference type="ARBA" id="ARBA00022839"/>
    </source>
</evidence>
<dbReference type="AlphaFoldDB" id="A0AAW1PWE4"/>
<dbReference type="PIRSF" id="PIRSF000882">
    <property type="entry name" value="DSB_repair_MRE11"/>
    <property type="match status" value="1"/>
</dbReference>
<evidence type="ECO:0000256" key="7">
    <source>
        <dbReference type="ARBA" id="ARBA00022723"/>
    </source>
</evidence>
<protein>
    <recommendedName>
        <fullName evidence="16">Double-strand break repair protein</fullName>
    </recommendedName>
</protein>
<name>A0AAW1PWE4_9CHLO</name>
<dbReference type="EMBL" id="JALJOR010000007">
    <property type="protein sequence ID" value="KAK9814095.1"/>
    <property type="molecule type" value="Genomic_DNA"/>
</dbReference>
<dbReference type="GO" id="GO:0097552">
    <property type="term" value="P:mitochondrial double-strand break repair via homologous recombination"/>
    <property type="evidence" value="ECO:0007669"/>
    <property type="project" value="TreeGrafter"/>
</dbReference>
<dbReference type="Gene3D" id="3.60.21.10">
    <property type="match status" value="1"/>
</dbReference>
<comment type="function">
    <text evidence="16">Core component of the MRN complex, which plays a central role in double-strand break (DSB) repair, DNA recombination, maintenance of telomere integrity and meiosis. The MRN complex is involved in the repair of DNA double-strand breaks (DSBs) via homologous recombination (HR), an error-free mechanism which primarily occurs during S and G2 phases. The complex (1) mediates the end resection of damaged DNA, which generates proper single-stranded DNA, a key initial steps in HR, and is (2) required for the recruitment of other repair factors and efficient activation of ATM and ATR upon DNA damage. Within the MRN complex, MRE11 possesses both single-strand endonuclease activity and double-strand-specific 3'-5' exonuclease activity. MRE11 first endonucleolytically cleaves the 5' strand at DNA DSB ends to prevent non-homologous end joining (NHEJ) and licence HR. It then generates a single-stranded DNA gap via 3' to 5' exonucleolytic degradation, which is required for single-strand invasion and recombination.</text>
</comment>
<dbReference type="Pfam" id="PF00149">
    <property type="entry name" value="Metallophos"/>
    <property type="match status" value="1"/>
</dbReference>
<dbReference type="InterPro" id="IPR003701">
    <property type="entry name" value="Mre11"/>
</dbReference>
<evidence type="ECO:0000256" key="5">
    <source>
        <dbReference type="ARBA" id="ARBA00022454"/>
    </source>
</evidence>
<evidence type="ECO:0000256" key="17">
    <source>
        <dbReference type="PIRSR" id="PIRSR000882-1"/>
    </source>
</evidence>
<keyword evidence="8 16" id="KW-0255">Endonuclease</keyword>
<dbReference type="PANTHER" id="PTHR10139:SF1">
    <property type="entry name" value="DOUBLE-STRAND BREAK REPAIR PROTEIN MRE11"/>
    <property type="match status" value="1"/>
</dbReference>
<dbReference type="InterPro" id="IPR041796">
    <property type="entry name" value="Mre11_N"/>
</dbReference>
<evidence type="ECO:0000256" key="19">
    <source>
        <dbReference type="SAM" id="MobiDB-lite"/>
    </source>
</evidence>
<sequence>MADDESDNVVRILIATDNHLGVWEKDEVRKDDSFITFEEILSLAQQQQVDMVLLGGDLFHDNKPSRTTVVRAMEILSKYCLNDQPVSFQVLSDQAQNFANGRVNFENPNFNVGLPVFTIHGNHDDPGGADNLSAVDVLSTCNLVNYFGKVSLGGSGMGKIQIVPVLLQKGTTRVALYGLGNVRDERLGRMFQTPGQVEWVRPQETEGYPLGEWFNIFCLHQNRIAHSQNAKNCIREGYLARFLDFVIWGHEHECLADPWESTEANSEFSVIQPGSSVATALSEGESKRKHVVLLEVLGEQFRTVKYPLESVRPFMYQQVVLSEQLELDPENPQSITTFLEQKVESMIATANSRRVTGRTAMLPLIRLKVDYSGFSTINAQRFGQKFVGNVANPHDMLLWHKAPVRKAKPTEAGPSDAAIRPEALDERQIEDLVEEHLVQNLEILQANELADALHTFVEKDEKQALADCVTTALRERQSSAISDERTENMTANDEQLAAVLRLHTQQQRARQDMPSSSAAPRAHGSASRPQSANPALATAAANGARATHSRASELEDGIDEMDIDEGPSSRGGRAGSSRPGSSQAAGSTGRGRGGRQATLGEAFARRPAARAPLATTSNTQHPEASQAGGTQLSRAGGKTPARAASTRKAAARGRQRMAVLRDSDMSEEEGSDAADDLAEEIEDSDDDVVLVDEPAARKRKAAVPTSRSAAASTGTGRGRGGRAGASKETAGSAQVGSFVVDSDDDDVPVVAPVRRRRAGGSQAPSQAQPGSQVTARGWGAAR</sequence>
<evidence type="ECO:0000256" key="10">
    <source>
        <dbReference type="ARBA" id="ARBA00022801"/>
    </source>
</evidence>
<evidence type="ECO:0000313" key="21">
    <source>
        <dbReference type="EMBL" id="KAK9814095.1"/>
    </source>
</evidence>
<dbReference type="SUPFAM" id="SSF56300">
    <property type="entry name" value="Metallo-dependent phosphatases"/>
    <property type="match status" value="1"/>
</dbReference>
<evidence type="ECO:0000256" key="16">
    <source>
        <dbReference type="PIRNR" id="PIRNR000882"/>
    </source>
</evidence>
<comment type="subcellular location">
    <subcellularLocation>
        <location evidence="3">Chromosome</location>
    </subcellularLocation>
    <subcellularLocation>
        <location evidence="2 16">Nucleus</location>
    </subcellularLocation>
</comment>
<dbReference type="NCBIfam" id="TIGR00583">
    <property type="entry name" value="mre11"/>
    <property type="match status" value="1"/>
</dbReference>
<evidence type="ECO:0000259" key="20">
    <source>
        <dbReference type="SMART" id="SM01347"/>
    </source>
</evidence>
<evidence type="ECO:0000256" key="12">
    <source>
        <dbReference type="ARBA" id="ARBA00023204"/>
    </source>
</evidence>
<feature type="compositionally biased region" description="Low complexity" evidence="19">
    <location>
        <begin position="531"/>
        <end position="546"/>
    </location>
</feature>
<feature type="compositionally biased region" description="Low complexity" evidence="19">
    <location>
        <begin position="705"/>
        <end position="714"/>
    </location>
</feature>
<dbReference type="SMART" id="SM01347">
    <property type="entry name" value="Mre11_DNA_bind"/>
    <property type="match status" value="1"/>
</dbReference>
<keyword evidence="14 16" id="KW-0539">Nucleus</keyword>
<evidence type="ECO:0000256" key="14">
    <source>
        <dbReference type="ARBA" id="ARBA00023242"/>
    </source>
</evidence>
<keyword evidence="13 16" id="KW-0464">Manganese</keyword>
<keyword evidence="11 16" id="KW-0269">Exonuclease</keyword>
<feature type="compositionally biased region" description="Polar residues" evidence="19">
    <location>
        <begin position="503"/>
        <end position="518"/>
    </location>
</feature>
<dbReference type="Proteomes" id="UP001489004">
    <property type="component" value="Unassembled WGS sequence"/>
</dbReference>
<evidence type="ECO:0000256" key="13">
    <source>
        <dbReference type="ARBA" id="ARBA00023211"/>
    </source>
</evidence>
<keyword evidence="12 16" id="KW-0234">DNA repair</keyword>
<feature type="compositionally biased region" description="Polar residues" evidence="19">
    <location>
        <begin position="615"/>
        <end position="633"/>
    </location>
</feature>
<evidence type="ECO:0000256" key="8">
    <source>
        <dbReference type="ARBA" id="ARBA00022759"/>
    </source>
</evidence>
<keyword evidence="10 16" id="KW-0378">Hydrolase</keyword>
<evidence type="ECO:0000256" key="4">
    <source>
        <dbReference type="ARBA" id="ARBA00009028"/>
    </source>
</evidence>
<feature type="region of interest" description="Disordered" evidence="19">
    <location>
        <begin position="503"/>
        <end position="782"/>
    </location>
</feature>